<dbReference type="SUPFAM" id="SSF55021">
    <property type="entry name" value="ACT-like"/>
    <property type="match status" value="1"/>
</dbReference>
<dbReference type="GO" id="GO:0015969">
    <property type="term" value="P:guanosine tetraphosphate metabolic process"/>
    <property type="evidence" value="ECO:0007669"/>
    <property type="project" value="TreeGrafter"/>
</dbReference>
<gene>
    <name evidence="2" type="ORF">D3C88_09530</name>
</gene>
<dbReference type="PANTHER" id="PTHR21262">
    <property type="entry name" value="GUANOSINE-3',5'-BIS DIPHOSPHATE 3'-PYROPHOSPHOHYDROLASE"/>
    <property type="match status" value="1"/>
</dbReference>
<dbReference type="Proteomes" id="UP000284508">
    <property type="component" value="Unassembled WGS sequence"/>
</dbReference>
<evidence type="ECO:0000259" key="1">
    <source>
        <dbReference type="PROSITE" id="PS51671"/>
    </source>
</evidence>
<dbReference type="FunFam" id="3.30.70.260:FF:000010">
    <property type="entry name" value="GTP pyrophosphokinase RelA"/>
    <property type="match status" value="1"/>
</dbReference>
<dbReference type="GO" id="GO:0008893">
    <property type="term" value="F:guanosine-3',5'-bis(diphosphate) 3'-diphosphatase activity"/>
    <property type="evidence" value="ECO:0007669"/>
    <property type="project" value="TreeGrafter"/>
</dbReference>
<dbReference type="PROSITE" id="PS51671">
    <property type="entry name" value="ACT"/>
    <property type="match status" value="1"/>
</dbReference>
<sequence length="257" mass="28618">GRSKIHAWFRKQDRDKNILAGRQILDDELEHLGISLKEAEKHLLPRYNFNDVDELLAAIGGGDIRLNQMVNFLQSQFNKPSAEEQDAAALKQLQQKSYTPQNRSKDNGRVVVEGVGNLMHHIARCCQPIPGDEIVGFITQGRGISVHRADCEQLAELRSHAPERIVDAVWGESYSAGYSLVVRVVANDRSGLLRDITTILANEKVNVLGVASRSDTKQQLATIDMTIEIYNLQVLGRVLGKLNQVPDVIDARRLHGS</sequence>
<name>A0A418GMR9_ECOLX</name>
<feature type="domain" description="ACT" evidence="1">
    <location>
        <begin position="181"/>
        <end position="256"/>
    </location>
</feature>
<dbReference type="Pfam" id="PF13291">
    <property type="entry name" value="ACT_4"/>
    <property type="match status" value="1"/>
</dbReference>
<feature type="non-terminal residue" evidence="2">
    <location>
        <position position="1"/>
    </location>
</feature>
<evidence type="ECO:0000313" key="2">
    <source>
        <dbReference type="EMBL" id="RIB42153.1"/>
    </source>
</evidence>
<evidence type="ECO:0000313" key="3">
    <source>
        <dbReference type="Proteomes" id="UP000284508"/>
    </source>
</evidence>
<organism evidence="2 3">
    <name type="scientific">Escherichia coli</name>
    <dbReference type="NCBI Taxonomy" id="562"/>
    <lineage>
        <taxon>Bacteria</taxon>
        <taxon>Pseudomonadati</taxon>
        <taxon>Pseudomonadota</taxon>
        <taxon>Gammaproteobacteria</taxon>
        <taxon>Enterobacterales</taxon>
        <taxon>Enterobacteriaceae</taxon>
        <taxon>Escherichia</taxon>
    </lineage>
</organism>
<dbReference type="EMBL" id="QXHA01000576">
    <property type="protein sequence ID" value="RIB42153.1"/>
    <property type="molecule type" value="Genomic_DNA"/>
</dbReference>
<accession>A0A418GMR9</accession>
<dbReference type="InterPro" id="IPR045865">
    <property type="entry name" value="ACT-like_dom_sf"/>
</dbReference>
<dbReference type="GO" id="GO:0008728">
    <property type="term" value="F:GTP diphosphokinase activity"/>
    <property type="evidence" value="ECO:0007669"/>
    <property type="project" value="TreeGrafter"/>
</dbReference>
<protein>
    <submittedName>
        <fullName evidence="2">ACT domain-containing protein</fullName>
    </submittedName>
</protein>
<reference evidence="2 3" key="1">
    <citation type="journal article" date="2018" name="BMC Microbiol.">
        <title>Genome sequencing of strains of the most prevalent clonal group of O1:K1:H7 Escherichia coli that causes neonatal meningitis in France.</title>
        <authorList>
            <person name="Geslain G."/>
            <person name="Birgy A."/>
            <person name="Adiba S."/>
            <person name="Magnan M."/>
            <person name="Courroux C."/>
            <person name="Levy C."/>
            <person name="Cohen R."/>
            <person name="Bidet P."/>
            <person name="Bonacorsi S."/>
        </authorList>
    </citation>
    <scope>NUCLEOTIDE SEQUENCE [LARGE SCALE GENOMIC DNA]</scope>
    <source>
        <strain evidence="2 3">S308</strain>
    </source>
</reference>
<dbReference type="AlphaFoldDB" id="A0A418GMR9"/>
<comment type="caution">
    <text evidence="2">The sequence shown here is derived from an EMBL/GenBank/DDBJ whole genome shotgun (WGS) entry which is preliminary data.</text>
</comment>
<dbReference type="GO" id="GO:0042594">
    <property type="term" value="P:response to starvation"/>
    <property type="evidence" value="ECO:0007669"/>
    <property type="project" value="TreeGrafter"/>
</dbReference>
<dbReference type="Gene3D" id="3.30.70.260">
    <property type="match status" value="1"/>
</dbReference>
<dbReference type="InterPro" id="IPR002912">
    <property type="entry name" value="ACT_dom"/>
</dbReference>
<dbReference type="Pfam" id="PF19296">
    <property type="entry name" value="RelA_AH_RIS"/>
    <property type="match status" value="1"/>
</dbReference>
<dbReference type="GO" id="GO:0005886">
    <property type="term" value="C:plasma membrane"/>
    <property type="evidence" value="ECO:0007669"/>
    <property type="project" value="TreeGrafter"/>
</dbReference>
<dbReference type="CDD" id="cd04876">
    <property type="entry name" value="ACT_RelA-SpoT"/>
    <property type="match status" value="1"/>
</dbReference>
<proteinExistence type="predicted"/>
<dbReference type="PANTHER" id="PTHR21262:SF31">
    <property type="entry name" value="GTP PYROPHOSPHOKINASE"/>
    <property type="match status" value="1"/>
</dbReference>
<dbReference type="InterPro" id="IPR045600">
    <property type="entry name" value="RelA/SpoT_AH_RIS"/>
</dbReference>